<comment type="function">
    <text evidence="5">Required for the activity of the bacterial periplasmic transport system of putrescine.</text>
</comment>
<dbReference type="PANTHER" id="PTHR30222">
    <property type="entry name" value="SPERMIDINE/PUTRESCINE-BINDING PERIPLASMIC PROTEIN"/>
    <property type="match status" value="1"/>
</dbReference>
<sequence>MWKKLVMAASLAASSTAFAANELHLYNWNNYLSDATAKRFEASCKCKLVQDYYGDNEEMLAKLAAGAKGYDLVVPTGFAVQTLIGKGAAQPLDRAQISNFKNLNPGYLGGFFDPKNQYSIPYAVTTTVLGYNETALKKAGVADKVNSWALIFDPAVLAKIKGKVIVLDSQRELMAAALMYLGKSANSADPKDWAAARNVILKAKPYWAAFNNQSYIKELTVGNMWVALGYSNDLYQAEQDALKARRPFKIGFGLQKEGNTMSIDNFVVLKDAPRKDLAYKFINFMLEGKNGAELSNEMGTGSPNQAAMAYVKKDLAKTAAIFPDKASLGRLQQLKDLNTKQRRDLNRMWSEIKLK</sequence>
<dbReference type="Pfam" id="PF13416">
    <property type="entry name" value="SBP_bac_8"/>
    <property type="match status" value="1"/>
</dbReference>
<feature type="chain" id="PRO_5015558715" description="Putrescine-binding periplasmic protein" evidence="6">
    <location>
        <begin position="20"/>
        <end position="355"/>
    </location>
</feature>
<dbReference type="PANTHER" id="PTHR30222:SF17">
    <property type="entry name" value="SPERMIDINE_PUTRESCINE-BINDING PERIPLASMIC PROTEIN"/>
    <property type="match status" value="1"/>
</dbReference>
<comment type="subcellular location">
    <subcellularLocation>
        <location evidence="1 5">Periplasm</location>
    </subcellularLocation>
</comment>
<keyword evidence="8" id="KW-1185">Reference proteome</keyword>
<evidence type="ECO:0000256" key="2">
    <source>
        <dbReference type="ARBA" id="ARBA00022448"/>
    </source>
</evidence>
<dbReference type="PRINTS" id="PR00909">
    <property type="entry name" value="SPERMDNBNDNG"/>
</dbReference>
<dbReference type="EMBL" id="CP028519">
    <property type="protein sequence ID" value="AVY95947.1"/>
    <property type="molecule type" value="Genomic_DNA"/>
</dbReference>
<keyword evidence="4 5" id="KW-0574">Periplasm</keyword>
<reference evidence="7 8" key="1">
    <citation type="submission" date="2018-04" db="EMBL/GenBank/DDBJ databases">
        <title>Denitrifier Microvirgula.</title>
        <authorList>
            <person name="Anderson E."/>
            <person name="Jang J."/>
            <person name="Ishii S."/>
        </authorList>
    </citation>
    <scope>NUCLEOTIDE SEQUENCE [LARGE SCALE GENOMIC DNA]</scope>
    <source>
        <strain evidence="7 8">BE2.4</strain>
    </source>
</reference>
<dbReference type="KEGG" id="maer:DAI18_03595"/>
<evidence type="ECO:0000256" key="3">
    <source>
        <dbReference type="ARBA" id="ARBA00022729"/>
    </source>
</evidence>
<keyword evidence="3 6" id="KW-0732">Signal</keyword>
<dbReference type="InterPro" id="IPR006059">
    <property type="entry name" value="SBP"/>
</dbReference>
<protein>
    <recommendedName>
        <fullName evidence="5">Putrescine-binding periplasmic protein</fullName>
    </recommendedName>
</protein>
<dbReference type="GO" id="GO:0015846">
    <property type="term" value="P:polyamine transport"/>
    <property type="evidence" value="ECO:0007669"/>
    <property type="project" value="InterPro"/>
</dbReference>
<dbReference type="PIRSF" id="PIRSF019574">
    <property type="entry name" value="Periplasmic_polyamine_BP"/>
    <property type="match status" value="1"/>
</dbReference>
<evidence type="ECO:0000256" key="1">
    <source>
        <dbReference type="ARBA" id="ARBA00004418"/>
    </source>
</evidence>
<dbReference type="RefSeq" id="WP_028497944.1">
    <property type="nucleotide sequence ID" value="NZ_CALFSO010000048.1"/>
</dbReference>
<feature type="signal peptide" evidence="6">
    <location>
        <begin position="1"/>
        <end position="19"/>
    </location>
</feature>
<proteinExistence type="inferred from homology"/>
<dbReference type="SUPFAM" id="SSF53850">
    <property type="entry name" value="Periplasmic binding protein-like II"/>
    <property type="match status" value="1"/>
</dbReference>
<evidence type="ECO:0000256" key="4">
    <source>
        <dbReference type="ARBA" id="ARBA00022764"/>
    </source>
</evidence>
<dbReference type="InterPro" id="IPR001188">
    <property type="entry name" value="Sperm_putr-bd"/>
</dbReference>
<comment type="similarity">
    <text evidence="5">Belongs to the bacterial solute-binding protein PotD/PotF family.</text>
</comment>
<dbReference type="OrthoDB" id="9769319at2"/>
<dbReference type="GO" id="GO:0042597">
    <property type="term" value="C:periplasmic space"/>
    <property type="evidence" value="ECO:0007669"/>
    <property type="project" value="UniProtKB-SubCell"/>
</dbReference>
<evidence type="ECO:0000313" key="7">
    <source>
        <dbReference type="EMBL" id="AVY95947.1"/>
    </source>
</evidence>
<dbReference type="STRING" id="1122240.GCA_000620105_00461"/>
<dbReference type="CDD" id="cd13590">
    <property type="entry name" value="PBP2_PotD_PotF_like"/>
    <property type="match status" value="1"/>
</dbReference>
<name>A0A2S0PFB8_9NEIS</name>
<evidence type="ECO:0000313" key="8">
    <source>
        <dbReference type="Proteomes" id="UP000244173"/>
    </source>
</evidence>
<gene>
    <name evidence="7" type="ORF">DAI18_03595</name>
</gene>
<dbReference type="GO" id="GO:0019808">
    <property type="term" value="F:polyamine binding"/>
    <property type="evidence" value="ECO:0007669"/>
    <property type="project" value="InterPro"/>
</dbReference>
<dbReference type="Proteomes" id="UP000244173">
    <property type="component" value="Chromosome"/>
</dbReference>
<organism evidence="7 8">
    <name type="scientific">Microvirgula aerodenitrificans</name>
    <dbReference type="NCBI Taxonomy" id="57480"/>
    <lineage>
        <taxon>Bacteria</taxon>
        <taxon>Pseudomonadati</taxon>
        <taxon>Pseudomonadota</taxon>
        <taxon>Betaproteobacteria</taxon>
        <taxon>Neisseriales</taxon>
        <taxon>Aquaspirillaceae</taxon>
        <taxon>Microvirgula</taxon>
    </lineage>
</organism>
<keyword evidence="2 5" id="KW-0813">Transport</keyword>
<accession>A0A2S0PFB8</accession>
<dbReference type="Gene3D" id="3.40.190.10">
    <property type="entry name" value="Periplasmic binding protein-like II"/>
    <property type="match status" value="2"/>
</dbReference>
<evidence type="ECO:0000256" key="6">
    <source>
        <dbReference type="SAM" id="SignalP"/>
    </source>
</evidence>
<evidence type="ECO:0000256" key="5">
    <source>
        <dbReference type="PIRNR" id="PIRNR019574"/>
    </source>
</evidence>
<dbReference type="AlphaFoldDB" id="A0A2S0PFB8"/>